<keyword evidence="3" id="KW-0808">Transferase</keyword>
<dbReference type="SFLD" id="SFLDG01212">
    <property type="entry name" value="Phytoene_synthase_like"/>
    <property type="match status" value="1"/>
</dbReference>
<dbReference type="AlphaFoldDB" id="A0A9X1D9U4"/>
<dbReference type="CDD" id="cd00683">
    <property type="entry name" value="Trans_IPPS_HH"/>
    <property type="match status" value="1"/>
</dbReference>
<evidence type="ECO:0000313" key="8">
    <source>
        <dbReference type="Proteomes" id="UP001138757"/>
    </source>
</evidence>
<evidence type="ECO:0000256" key="2">
    <source>
        <dbReference type="ARBA" id="ARBA00006251"/>
    </source>
</evidence>
<dbReference type="InterPro" id="IPR008949">
    <property type="entry name" value="Isoprenoid_synthase_dom_sf"/>
</dbReference>
<dbReference type="InterPro" id="IPR044843">
    <property type="entry name" value="Trans_IPPS_bact-type"/>
</dbReference>
<dbReference type="Gene3D" id="1.10.600.10">
    <property type="entry name" value="Farnesyl Diphosphate Synthase"/>
    <property type="match status" value="1"/>
</dbReference>
<sequence>MPDETLRPALVLHARDSIARGSKSFRTASRLFDRTTRERAWLLYAWCRACDDIADGQDHGGTMHATDDSRVRLADIQDRTERALAGKAGLDDPAFAGVALVAAEVALPRRYMDDLIGGFALDAAGWRPRTQGDLMRYCYHVAGAVGCMMAIVMGVAPDDEATLTRACDLGLAFQLANIARDIAEDAAAGRCYLPSDWLAEAGIDAADPMAPATRPALAVLAGRVAGLAARYEESARRGTPALPFRCAWAVLAAAGIYGGIARHVAADPAAALTARVHTSKWEKLGWLMQAAGQSASRHRLYPDTPRDPALWQRPASTGA</sequence>
<dbReference type="InterPro" id="IPR019845">
    <property type="entry name" value="Squalene/phytoene_synthase_CS"/>
</dbReference>
<dbReference type="SFLD" id="SFLDS00005">
    <property type="entry name" value="Isoprenoid_Synthase_Type_I"/>
    <property type="match status" value="1"/>
</dbReference>
<reference evidence="7" key="1">
    <citation type="submission" date="2021-05" db="EMBL/GenBank/DDBJ databases">
        <title>Genome of Sphingobium sp. strain.</title>
        <authorList>
            <person name="Fan R."/>
        </authorList>
    </citation>
    <scope>NUCLEOTIDE SEQUENCE</scope>
    <source>
        <strain evidence="7">H33</strain>
    </source>
</reference>
<proteinExistence type="inferred from homology"/>
<dbReference type="GO" id="GO:0016117">
    <property type="term" value="P:carotenoid biosynthetic process"/>
    <property type="evidence" value="ECO:0007669"/>
    <property type="project" value="UniProtKB-KW"/>
</dbReference>
<dbReference type="PROSITE" id="PS01044">
    <property type="entry name" value="SQUALEN_PHYTOEN_SYN_1"/>
    <property type="match status" value="1"/>
</dbReference>
<dbReference type="SUPFAM" id="SSF48576">
    <property type="entry name" value="Terpenoid synthases"/>
    <property type="match status" value="1"/>
</dbReference>
<evidence type="ECO:0000313" key="7">
    <source>
        <dbReference type="EMBL" id="MBT2185990.1"/>
    </source>
</evidence>
<dbReference type="Pfam" id="PF00494">
    <property type="entry name" value="SQS_PSY"/>
    <property type="match status" value="1"/>
</dbReference>
<dbReference type="SFLD" id="SFLDG01018">
    <property type="entry name" value="Squalene/Phytoene_Synthase_Lik"/>
    <property type="match status" value="1"/>
</dbReference>
<evidence type="ECO:0000256" key="5">
    <source>
        <dbReference type="ARBA" id="ARBA00053028"/>
    </source>
</evidence>
<dbReference type="RefSeq" id="WP_214621740.1">
    <property type="nucleotide sequence ID" value="NZ_JAHGAW010000002.1"/>
</dbReference>
<dbReference type="FunFam" id="1.10.600.10:FF:000020">
    <property type="entry name" value="Phytoene synthase"/>
    <property type="match status" value="1"/>
</dbReference>
<comment type="caution">
    <text evidence="7">The sequence shown here is derived from an EMBL/GenBank/DDBJ whole genome shotgun (WGS) entry which is preliminary data.</text>
</comment>
<name>A0A9X1D9U4_9SPHN</name>
<dbReference type="Proteomes" id="UP001138757">
    <property type="component" value="Unassembled WGS sequence"/>
</dbReference>
<feature type="region of interest" description="Disordered" evidence="6">
    <location>
        <begin position="297"/>
        <end position="319"/>
    </location>
</feature>
<evidence type="ECO:0000256" key="6">
    <source>
        <dbReference type="SAM" id="MobiDB-lite"/>
    </source>
</evidence>
<keyword evidence="8" id="KW-1185">Reference proteome</keyword>
<dbReference type="InterPro" id="IPR002060">
    <property type="entry name" value="Squ/phyt_synthse"/>
</dbReference>
<evidence type="ECO:0000256" key="1">
    <source>
        <dbReference type="ARBA" id="ARBA00004684"/>
    </source>
</evidence>
<protein>
    <submittedName>
        <fullName evidence="7">Phytoene/squalene synthase family protein</fullName>
    </submittedName>
</protein>
<comment type="similarity">
    <text evidence="2">Belongs to the phytoene/squalene synthase family.</text>
</comment>
<evidence type="ECO:0000256" key="3">
    <source>
        <dbReference type="ARBA" id="ARBA00022679"/>
    </source>
</evidence>
<organism evidence="7 8">
    <name type="scientific">Sphingobium nicotianae</name>
    <dbReference type="NCBI Taxonomy" id="2782607"/>
    <lineage>
        <taxon>Bacteria</taxon>
        <taxon>Pseudomonadati</taxon>
        <taxon>Pseudomonadota</taxon>
        <taxon>Alphaproteobacteria</taxon>
        <taxon>Sphingomonadales</taxon>
        <taxon>Sphingomonadaceae</taxon>
        <taxon>Sphingobium</taxon>
    </lineage>
</organism>
<accession>A0A9X1D9U4</accession>
<evidence type="ECO:0000256" key="4">
    <source>
        <dbReference type="ARBA" id="ARBA00022746"/>
    </source>
</evidence>
<keyword evidence="4" id="KW-0125">Carotenoid biosynthesis</keyword>
<dbReference type="GO" id="GO:0004311">
    <property type="term" value="F:geranylgeranyl diphosphate synthase activity"/>
    <property type="evidence" value="ECO:0007669"/>
    <property type="project" value="InterPro"/>
</dbReference>
<dbReference type="InterPro" id="IPR033904">
    <property type="entry name" value="Trans_IPPS_HH"/>
</dbReference>
<gene>
    <name evidence="7" type="ORF">KK488_03425</name>
</gene>
<comment type="pathway">
    <text evidence="1">Carotenoid biosynthesis; phytoene biosynthesis.</text>
</comment>
<dbReference type="GO" id="GO:0051996">
    <property type="term" value="F:squalene synthase [NAD(P)H] activity"/>
    <property type="evidence" value="ECO:0007669"/>
    <property type="project" value="InterPro"/>
</dbReference>
<comment type="cofactor">
    <cofactor evidence="5">
        <name>ATP</name>
        <dbReference type="ChEBI" id="CHEBI:30616"/>
    </cofactor>
</comment>
<dbReference type="EMBL" id="JAHGAW010000002">
    <property type="protein sequence ID" value="MBT2185990.1"/>
    <property type="molecule type" value="Genomic_DNA"/>
</dbReference>
<dbReference type="PROSITE" id="PS01045">
    <property type="entry name" value="SQUALEN_PHYTOEN_SYN_2"/>
    <property type="match status" value="1"/>
</dbReference>
<dbReference type="PANTHER" id="PTHR31480">
    <property type="entry name" value="BIFUNCTIONAL LYCOPENE CYCLASE/PHYTOENE SYNTHASE"/>
    <property type="match status" value="1"/>
</dbReference>